<name>A0A1I4YW47_9GAMM</name>
<dbReference type="Pfam" id="PF03886">
    <property type="entry name" value="ABC_trans_aux"/>
    <property type="match status" value="1"/>
</dbReference>
<feature type="signal peptide" evidence="1">
    <location>
        <begin position="1"/>
        <end position="23"/>
    </location>
</feature>
<feature type="chain" id="PRO_5011447694" evidence="1">
    <location>
        <begin position="24"/>
        <end position="217"/>
    </location>
</feature>
<evidence type="ECO:0000259" key="2">
    <source>
        <dbReference type="Pfam" id="PF03886"/>
    </source>
</evidence>
<reference evidence="3 4" key="1">
    <citation type="submission" date="2016-10" db="EMBL/GenBank/DDBJ databases">
        <authorList>
            <person name="de Groot N.N."/>
        </authorList>
    </citation>
    <scope>NUCLEOTIDE SEQUENCE [LARGE SCALE GENOMIC DNA]</scope>
    <source>
        <strain evidence="3 4">CGMCC 1.7659</strain>
    </source>
</reference>
<evidence type="ECO:0000313" key="3">
    <source>
        <dbReference type="EMBL" id="SFN41899.1"/>
    </source>
</evidence>
<dbReference type="STRING" id="578942.SAMN05216289_12037"/>
<keyword evidence="4" id="KW-1185">Reference proteome</keyword>
<proteinExistence type="predicted"/>
<dbReference type="EMBL" id="FOVF01000020">
    <property type="protein sequence ID" value="SFN41899.1"/>
    <property type="molecule type" value="Genomic_DNA"/>
</dbReference>
<accession>A0A1I4YW47</accession>
<evidence type="ECO:0000313" key="4">
    <source>
        <dbReference type="Proteomes" id="UP000198575"/>
    </source>
</evidence>
<dbReference type="OrthoDB" id="5795476at2"/>
<sequence length="217" mass="23026">MNRPMHWLVAGACLLLGACAALSGKHGTFSVYAPQLSVPQQASPSVVDWQLLIDTPRTSAALATTHIAVMPTPGVIEVYPQARWRDPAPDLLRSLLVQAFDQDGRIGGVSATESGLNGDYSLAIELRDFQAELAGTDMRAAIRLSAKLFDRRSNRIVASRAFNQESPAAGSDVASAVAAFEQALDQLLPQIVDWTVQAGQDHARAPGTTKPAAVDGV</sequence>
<dbReference type="RefSeq" id="WP_092408790.1">
    <property type="nucleotide sequence ID" value="NZ_FOVF01000020.1"/>
</dbReference>
<dbReference type="AlphaFoldDB" id="A0A1I4YW47"/>
<evidence type="ECO:0000256" key="1">
    <source>
        <dbReference type="SAM" id="SignalP"/>
    </source>
</evidence>
<dbReference type="SUPFAM" id="SSF159594">
    <property type="entry name" value="XCC0632-like"/>
    <property type="match status" value="1"/>
</dbReference>
<dbReference type="Proteomes" id="UP000198575">
    <property type="component" value="Unassembled WGS sequence"/>
</dbReference>
<organism evidence="3 4">
    <name type="scientific">Dokdonella immobilis</name>
    <dbReference type="NCBI Taxonomy" id="578942"/>
    <lineage>
        <taxon>Bacteria</taxon>
        <taxon>Pseudomonadati</taxon>
        <taxon>Pseudomonadota</taxon>
        <taxon>Gammaproteobacteria</taxon>
        <taxon>Lysobacterales</taxon>
        <taxon>Rhodanobacteraceae</taxon>
        <taxon>Dokdonella</taxon>
    </lineage>
</organism>
<dbReference type="InterPro" id="IPR005586">
    <property type="entry name" value="ABC_trans_aux"/>
</dbReference>
<dbReference type="PROSITE" id="PS51257">
    <property type="entry name" value="PROKAR_LIPOPROTEIN"/>
    <property type="match status" value="1"/>
</dbReference>
<protein>
    <submittedName>
        <fullName evidence="3">Cholesterol transport system auxiliary component</fullName>
    </submittedName>
</protein>
<gene>
    <name evidence="3" type="ORF">SAMN05216289_12037</name>
</gene>
<keyword evidence="1" id="KW-0732">Signal</keyword>
<feature type="domain" description="ABC-type transport auxiliary lipoprotein component" evidence="2">
    <location>
        <begin position="38"/>
        <end position="192"/>
    </location>
</feature>
<dbReference type="Gene3D" id="3.40.50.10610">
    <property type="entry name" value="ABC-type transport auxiliary lipoprotein component"/>
    <property type="match status" value="1"/>
</dbReference>